<evidence type="ECO:0008006" key="3">
    <source>
        <dbReference type="Google" id="ProtNLM"/>
    </source>
</evidence>
<reference evidence="1" key="2">
    <citation type="submission" date="2023-01" db="EMBL/GenBank/DDBJ databases">
        <authorList>
            <person name="Sun Q."/>
            <person name="Evtushenko L."/>
        </authorList>
    </citation>
    <scope>NUCLEOTIDE SEQUENCE</scope>
    <source>
        <strain evidence="1">VKM B-2347</strain>
    </source>
</reference>
<organism evidence="1 2">
    <name type="scientific">Hansschlegelia plantiphila</name>
    <dbReference type="NCBI Taxonomy" id="374655"/>
    <lineage>
        <taxon>Bacteria</taxon>
        <taxon>Pseudomonadati</taxon>
        <taxon>Pseudomonadota</taxon>
        <taxon>Alphaproteobacteria</taxon>
        <taxon>Hyphomicrobiales</taxon>
        <taxon>Methylopilaceae</taxon>
        <taxon>Hansschlegelia</taxon>
    </lineage>
</organism>
<dbReference type="AlphaFoldDB" id="A0A9W6J4L8"/>
<reference evidence="1" key="1">
    <citation type="journal article" date="2014" name="Int. J. Syst. Evol. Microbiol.">
        <title>Complete genome sequence of Corynebacterium casei LMG S-19264T (=DSM 44701T), isolated from a smear-ripened cheese.</title>
        <authorList>
            <consortium name="US DOE Joint Genome Institute (JGI-PGF)"/>
            <person name="Walter F."/>
            <person name="Albersmeier A."/>
            <person name="Kalinowski J."/>
            <person name="Ruckert C."/>
        </authorList>
    </citation>
    <scope>NUCLEOTIDE SEQUENCE</scope>
    <source>
        <strain evidence="1">VKM B-2347</strain>
    </source>
</reference>
<dbReference type="Pfam" id="PF13811">
    <property type="entry name" value="DUF4186"/>
    <property type="match status" value="1"/>
</dbReference>
<evidence type="ECO:0000313" key="2">
    <source>
        <dbReference type="Proteomes" id="UP001143372"/>
    </source>
</evidence>
<protein>
    <recommendedName>
        <fullName evidence="3">DUF4186 domain-containing protein</fullName>
    </recommendedName>
</protein>
<dbReference type="InterPro" id="IPR020378">
    <property type="entry name" value="DUF4186"/>
</dbReference>
<accession>A0A9W6J4L8</accession>
<gene>
    <name evidence="1" type="primary">yneG</name>
    <name evidence="1" type="ORF">GCM10008179_27630</name>
</gene>
<comment type="caution">
    <text evidence="1">The sequence shown here is derived from an EMBL/GenBank/DDBJ whole genome shotgun (WGS) entry which is preliminary data.</text>
</comment>
<dbReference type="Proteomes" id="UP001143372">
    <property type="component" value="Unassembled WGS sequence"/>
</dbReference>
<name>A0A9W6J4L8_9HYPH</name>
<keyword evidence="2" id="KW-1185">Reference proteome</keyword>
<dbReference type="EMBL" id="BSFI01000020">
    <property type="protein sequence ID" value="GLK69125.1"/>
    <property type="molecule type" value="Genomic_DNA"/>
</dbReference>
<evidence type="ECO:0000313" key="1">
    <source>
        <dbReference type="EMBL" id="GLK69125.1"/>
    </source>
</evidence>
<proteinExistence type="predicted"/>
<sequence length="135" mass="15427">MRTADHRSPNLDEIDRLFERLAASPFRSRFRLGPGERDYLAKKGRSTVSDHAADFVARRLAPSKPRNDGKQTPFRGHPVFIAQHATATCCRGCLAKWHGLQPGRPLEDFEQKRIVAAIMRWLESQQRPPPAEREN</sequence>